<dbReference type="SUPFAM" id="SSF48264">
    <property type="entry name" value="Cytochrome P450"/>
    <property type="match status" value="1"/>
</dbReference>
<dbReference type="PANTHER" id="PTHR46696">
    <property type="entry name" value="P450, PUTATIVE (EUROFUNG)-RELATED"/>
    <property type="match status" value="1"/>
</dbReference>
<evidence type="ECO:0000313" key="3">
    <source>
        <dbReference type="EMBL" id="GAA3380437.1"/>
    </source>
</evidence>
<dbReference type="PANTHER" id="PTHR46696:SF1">
    <property type="entry name" value="CYTOCHROME P450 YJIB-RELATED"/>
    <property type="match status" value="1"/>
</dbReference>
<proteinExistence type="inferred from homology"/>
<dbReference type="RefSeq" id="WP_425586125.1">
    <property type="nucleotide sequence ID" value="NZ_BAAAYL010000001.1"/>
</dbReference>
<keyword evidence="4" id="KW-1185">Reference proteome</keyword>
<comment type="caution">
    <text evidence="3">The sequence shown here is derived from an EMBL/GenBank/DDBJ whole genome shotgun (WGS) entry which is preliminary data.</text>
</comment>
<reference evidence="3" key="3">
    <citation type="submission" date="2023-12" db="EMBL/GenBank/DDBJ databases">
        <authorList>
            <person name="Sun Q."/>
            <person name="Inoue M."/>
        </authorList>
    </citation>
    <scope>NUCLEOTIDE SEQUENCE</scope>
    <source>
        <strain evidence="3">JCM 9651</strain>
    </source>
</reference>
<dbReference type="Gene3D" id="1.10.630.10">
    <property type="entry name" value="Cytochrome P450"/>
    <property type="match status" value="2"/>
</dbReference>
<dbReference type="InterPro" id="IPR036396">
    <property type="entry name" value="Cyt_P450_sf"/>
</dbReference>
<comment type="similarity">
    <text evidence="1">Belongs to the cytochrome P450 family.</text>
</comment>
<evidence type="ECO:0008006" key="5">
    <source>
        <dbReference type="Google" id="ProtNLM"/>
    </source>
</evidence>
<dbReference type="EMBL" id="BAAAYL010000001">
    <property type="protein sequence ID" value="GAA3367261.1"/>
    <property type="molecule type" value="Genomic_DNA"/>
</dbReference>
<reference evidence="4" key="2">
    <citation type="journal article" date="2019" name="Int. J. Syst. Evol. Microbiol.">
        <title>The Global Catalogue of Microorganisms (GCM) 10K type strain sequencing project: providing services to taxonomists for standard genome sequencing and annotation.</title>
        <authorList>
            <consortium name="The Broad Institute Genomics Platform"/>
            <consortium name="The Broad Institute Genome Sequencing Center for Infectious Disease"/>
            <person name="Wu L."/>
            <person name="Ma J."/>
        </authorList>
    </citation>
    <scope>NUCLEOTIDE SEQUENCE [LARGE SCALE GENOMIC DNA]</scope>
    <source>
        <strain evidence="4">JCM 9651</strain>
    </source>
</reference>
<reference evidence="3" key="1">
    <citation type="journal article" date="2014" name="Int. J. Syst. Evol. Microbiol.">
        <title>Complete genome of a new Firmicutes species belonging to the dominant human colonic microbiota ('Ruminococcus bicirculans') reveals two chromosomes and a selective capacity to utilize plant glucans.</title>
        <authorList>
            <consortium name="NISC Comparative Sequencing Program"/>
            <person name="Wegmann U."/>
            <person name="Louis P."/>
            <person name="Goesmann A."/>
            <person name="Henrissat B."/>
            <person name="Duncan S.H."/>
            <person name="Flint H.J."/>
        </authorList>
    </citation>
    <scope>NUCLEOTIDE SEQUENCE</scope>
    <source>
        <strain evidence="3">JCM 9651</strain>
    </source>
</reference>
<evidence type="ECO:0000313" key="2">
    <source>
        <dbReference type="EMBL" id="GAA3367261.1"/>
    </source>
</evidence>
<accession>A0ABP6SN18</accession>
<dbReference type="Proteomes" id="UP001499990">
    <property type="component" value="Unassembled WGS sequence"/>
</dbReference>
<sequence length="138" mass="15441">MTTETSAGLCARTPPPIRLWPVDDLPRLDFDPLLAQVLREEPVAPIQLPNGEGHAWLVTRYEDVKTVTNDERFGNPHLSLGHEPHYCVGPMPARLECTVTVSTLLERLPGLRPAVPVEEVRRRRGALIRGPETLPVTW</sequence>
<evidence type="ECO:0000256" key="1">
    <source>
        <dbReference type="ARBA" id="ARBA00010617"/>
    </source>
</evidence>
<protein>
    <recommendedName>
        <fullName evidence="5">Cytochrome P450</fullName>
    </recommendedName>
</protein>
<organism evidence="3 4">
    <name type="scientific">Streptomyces sannanensis</name>
    <dbReference type="NCBI Taxonomy" id="285536"/>
    <lineage>
        <taxon>Bacteria</taxon>
        <taxon>Bacillati</taxon>
        <taxon>Actinomycetota</taxon>
        <taxon>Actinomycetes</taxon>
        <taxon>Kitasatosporales</taxon>
        <taxon>Streptomycetaceae</taxon>
        <taxon>Streptomyces</taxon>
    </lineage>
</organism>
<gene>
    <name evidence="2" type="ORF">GCM10020367_00790</name>
    <name evidence="3" type="ORF">GCM10020367_68050</name>
</gene>
<dbReference type="EMBL" id="BAAAYL010000001">
    <property type="protein sequence ID" value="GAA3380437.1"/>
    <property type="molecule type" value="Genomic_DNA"/>
</dbReference>
<name>A0ABP6SN18_9ACTN</name>
<evidence type="ECO:0000313" key="4">
    <source>
        <dbReference type="Proteomes" id="UP001499990"/>
    </source>
</evidence>